<keyword evidence="6" id="KW-1185">Reference proteome</keyword>
<reference evidence="5 6" key="1">
    <citation type="journal article" date="2014" name="Int. J. Syst. Evol. Microbiol.">
        <title>Complete genome sequence of Corynebacterium casei LMG S-19264T (=DSM 44701T), isolated from a smear-ripened cheese.</title>
        <authorList>
            <consortium name="US DOE Joint Genome Institute (JGI-PGF)"/>
            <person name="Walter F."/>
            <person name="Albersmeier A."/>
            <person name="Kalinowski J."/>
            <person name="Ruckert C."/>
        </authorList>
    </citation>
    <scope>NUCLEOTIDE SEQUENCE [LARGE SCALE GENOMIC DNA]</scope>
    <source>
        <strain evidence="5 6">CGMCC 1.9161</strain>
    </source>
</reference>
<feature type="domain" description="Superoxide dismutase copper/zinc binding" evidence="4">
    <location>
        <begin position="57"/>
        <end position="176"/>
    </location>
</feature>
<dbReference type="PROSITE" id="PS00332">
    <property type="entry name" value="SOD_CU_ZN_2"/>
    <property type="match status" value="1"/>
</dbReference>
<evidence type="ECO:0000259" key="4">
    <source>
        <dbReference type="Pfam" id="PF00080"/>
    </source>
</evidence>
<comment type="function">
    <text evidence="2">Destroys radicals which are normally produced within the cells and which are toxic to biological systems.</text>
</comment>
<dbReference type="InterPro" id="IPR036423">
    <property type="entry name" value="SOD-like_Cu/Zn_dom_sf"/>
</dbReference>
<dbReference type="GO" id="GO:0005507">
    <property type="term" value="F:copper ion binding"/>
    <property type="evidence" value="ECO:0007669"/>
    <property type="project" value="InterPro"/>
</dbReference>
<evidence type="ECO:0000313" key="6">
    <source>
        <dbReference type="Proteomes" id="UP000600449"/>
    </source>
</evidence>
<dbReference type="InterPro" id="IPR001424">
    <property type="entry name" value="SOD_Cu_Zn_dom"/>
</dbReference>
<comment type="cofactor">
    <cofactor evidence="2">
        <name>Cu cation</name>
        <dbReference type="ChEBI" id="CHEBI:23378"/>
    </cofactor>
    <text evidence="2">Binds 1 copper ion per subunit.</text>
</comment>
<accession>A0A917Q6F6</accession>
<protein>
    <recommendedName>
        <fullName evidence="2">Superoxide dismutase [Cu-Zn]</fullName>
        <ecNumber evidence="2">1.15.1.1</ecNumber>
    </recommendedName>
</protein>
<evidence type="ECO:0000256" key="1">
    <source>
        <dbReference type="ARBA" id="ARBA00010457"/>
    </source>
</evidence>
<dbReference type="RefSeq" id="WP_188911274.1">
    <property type="nucleotide sequence ID" value="NZ_BMMF01000004.1"/>
</dbReference>
<keyword evidence="2" id="KW-0560">Oxidoreductase</keyword>
<feature type="chain" id="PRO_5037783182" description="Superoxide dismutase [Cu-Zn]" evidence="3">
    <location>
        <begin position="24"/>
        <end position="179"/>
    </location>
</feature>
<organism evidence="5 6">
    <name type="scientific">Salinarimonas ramus</name>
    <dbReference type="NCBI Taxonomy" id="690164"/>
    <lineage>
        <taxon>Bacteria</taxon>
        <taxon>Pseudomonadati</taxon>
        <taxon>Pseudomonadota</taxon>
        <taxon>Alphaproteobacteria</taxon>
        <taxon>Hyphomicrobiales</taxon>
        <taxon>Salinarimonadaceae</taxon>
        <taxon>Salinarimonas</taxon>
    </lineage>
</organism>
<dbReference type="AlphaFoldDB" id="A0A917Q6F6"/>
<dbReference type="EMBL" id="BMMF01000004">
    <property type="protein sequence ID" value="GGK29607.1"/>
    <property type="molecule type" value="Genomic_DNA"/>
</dbReference>
<dbReference type="InterPro" id="IPR018152">
    <property type="entry name" value="SOD_Cu/Zn_BS"/>
</dbReference>
<evidence type="ECO:0000313" key="5">
    <source>
        <dbReference type="EMBL" id="GGK29607.1"/>
    </source>
</evidence>
<dbReference type="GO" id="GO:0004784">
    <property type="term" value="F:superoxide dismutase activity"/>
    <property type="evidence" value="ECO:0007669"/>
    <property type="project" value="UniProtKB-EC"/>
</dbReference>
<dbReference type="PROSITE" id="PS00087">
    <property type="entry name" value="SOD_CU_ZN_1"/>
    <property type="match status" value="1"/>
</dbReference>
<keyword evidence="2" id="KW-0479">Metal-binding</keyword>
<comment type="catalytic activity">
    <reaction evidence="2">
        <text>2 superoxide + 2 H(+) = H2O2 + O2</text>
        <dbReference type="Rhea" id="RHEA:20696"/>
        <dbReference type="ChEBI" id="CHEBI:15378"/>
        <dbReference type="ChEBI" id="CHEBI:15379"/>
        <dbReference type="ChEBI" id="CHEBI:16240"/>
        <dbReference type="ChEBI" id="CHEBI:18421"/>
        <dbReference type="EC" id="1.15.1.1"/>
    </reaction>
</comment>
<comment type="similarity">
    <text evidence="1 2">Belongs to the Cu-Zn superoxide dismutase family.</text>
</comment>
<keyword evidence="2" id="KW-0862">Zinc</keyword>
<sequence length="179" mass="18238">MTRTLTLTTALVAATALAAPALAQESEIETFEAPIVGTEGSQIGTLALRGGPNGVVGTITIEEGGLPGGWHAAHFHHVGDCSDAPEFQASQGHITSEGAMHGYLHPQGPEAGDLANFYAGTNGAAIAEVATSLLTFDGDQALFDDDGSALVVHEGRDDHVTQPIGGAGSRLACAVIERQ</sequence>
<dbReference type="EC" id="1.15.1.1" evidence="2"/>
<keyword evidence="2" id="KW-0186">Copper</keyword>
<dbReference type="Pfam" id="PF00080">
    <property type="entry name" value="Sod_Cu"/>
    <property type="match status" value="1"/>
</dbReference>
<comment type="cofactor">
    <cofactor evidence="2">
        <name>Zn(2+)</name>
        <dbReference type="ChEBI" id="CHEBI:29105"/>
    </cofactor>
    <text evidence="2">Binds 1 zinc ion per subunit.</text>
</comment>
<name>A0A917Q6F6_9HYPH</name>
<evidence type="ECO:0000256" key="2">
    <source>
        <dbReference type="RuleBase" id="RU000393"/>
    </source>
</evidence>
<keyword evidence="3" id="KW-0732">Signal</keyword>
<proteinExistence type="inferred from homology"/>
<dbReference type="Proteomes" id="UP000600449">
    <property type="component" value="Unassembled WGS sequence"/>
</dbReference>
<dbReference type="PANTHER" id="PTHR10003">
    <property type="entry name" value="SUPEROXIDE DISMUTASE CU-ZN -RELATED"/>
    <property type="match status" value="1"/>
</dbReference>
<dbReference type="InterPro" id="IPR024134">
    <property type="entry name" value="SOD_Cu/Zn_/chaperone"/>
</dbReference>
<gene>
    <name evidence="5" type="ORF">GCM10011322_14990</name>
</gene>
<comment type="caution">
    <text evidence="5">The sequence shown here is derived from an EMBL/GenBank/DDBJ whole genome shotgun (WGS) entry which is preliminary data.</text>
</comment>
<feature type="signal peptide" evidence="3">
    <location>
        <begin position="1"/>
        <end position="23"/>
    </location>
</feature>
<evidence type="ECO:0000256" key="3">
    <source>
        <dbReference type="SAM" id="SignalP"/>
    </source>
</evidence>
<dbReference type="SUPFAM" id="SSF49329">
    <property type="entry name" value="Cu,Zn superoxide dismutase-like"/>
    <property type="match status" value="1"/>
</dbReference>
<dbReference type="Gene3D" id="2.60.40.200">
    <property type="entry name" value="Superoxide dismutase, copper/zinc binding domain"/>
    <property type="match status" value="1"/>
</dbReference>